<dbReference type="InterPro" id="IPR016181">
    <property type="entry name" value="Acyl_CoA_acyltransferase"/>
</dbReference>
<dbReference type="GO" id="GO:0016747">
    <property type="term" value="F:acyltransferase activity, transferring groups other than amino-acyl groups"/>
    <property type="evidence" value="ECO:0007669"/>
    <property type="project" value="InterPro"/>
</dbReference>
<dbReference type="Gene3D" id="3.40.630.30">
    <property type="match status" value="1"/>
</dbReference>
<dbReference type="Proteomes" id="UP000006727">
    <property type="component" value="Chromosome 24"/>
</dbReference>
<sequence>MGLETQRIVLRTPSPEDDDTFISFFSDPMTMQHLPVFLSKPWDRARMAARREANEGQELLGRARNFTVLLRHGNKDLGLEVIGQAGYRSLWMEESPKRGEMGLILGHAYHGRGLVWDVHLVLLTFGFEVLGLEMVEWVTSEGNEGMRTVLRKIGCTDVGVLVEDGSDPLWGTQVKYTLHSYDWAKSKMRLRERVDRWVTKTQHKSEDVGSA</sequence>
<dbReference type="EnsemblPlants" id="Pp3c24_19420V3.2">
    <property type="protein sequence ID" value="PAC:32909216.CDS.1"/>
    <property type="gene ID" value="Pp3c24_19420"/>
</dbReference>
<proteinExistence type="predicted"/>
<reference evidence="3" key="3">
    <citation type="submission" date="2020-12" db="UniProtKB">
        <authorList>
            <consortium name="EnsemblPlants"/>
        </authorList>
    </citation>
    <scope>IDENTIFICATION</scope>
</reference>
<dbReference type="SUPFAM" id="SSF55729">
    <property type="entry name" value="Acyl-CoA N-acyltransferases (Nat)"/>
    <property type="match status" value="1"/>
</dbReference>
<keyword evidence="4" id="KW-1185">Reference proteome</keyword>
<evidence type="ECO:0000313" key="4">
    <source>
        <dbReference type="Proteomes" id="UP000006727"/>
    </source>
</evidence>
<accession>A9SPK9</accession>
<protein>
    <recommendedName>
        <fullName evidence="1">N-acetyltransferase domain-containing protein</fullName>
    </recommendedName>
</protein>
<reference evidence="2 4" key="2">
    <citation type="journal article" date="2018" name="Plant J.">
        <title>The Physcomitrella patens chromosome-scale assembly reveals moss genome structure and evolution.</title>
        <authorList>
            <person name="Lang D."/>
            <person name="Ullrich K.K."/>
            <person name="Murat F."/>
            <person name="Fuchs J."/>
            <person name="Jenkins J."/>
            <person name="Haas F.B."/>
            <person name="Piednoel M."/>
            <person name="Gundlach H."/>
            <person name="Van Bel M."/>
            <person name="Meyberg R."/>
            <person name="Vives C."/>
            <person name="Morata J."/>
            <person name="Symeonidi A."/>
            <person name="Hiss M."/>
            <person name="Muchero W."/>
            <person name="Kamisugi Y."/>
            <person name="Saleh O."/>
            <person name="Blanc G."/>
            <person name="Decker E.L."/>
            <person name="van Gessel N."/>
            <person name="Grimwood J."/>
            <person name="Hayes R.D."/>
            <person name="Graham S.W."/>
            <person name="Gunter L.E."/>
            <person name="McDaniel S.F."/>
            <person name="Hoernstein S.N.W."/>
            <person name="Larsson A."/>
            <person name="Li F.W."/>
            <person name="Perroud P.F."/>
            <person name="Phillips J."/>
            <person name="Ranjan P."/>
            <person name="Rokshar D.S."/>
            <person name="Rothfels C.J."/>
            <person name="Schneider L."/>
            <person name="Shu S."/>
            <person name="Stevenson D.W."/>
            <person name="Thummler F."/>
            <person name="Tillich M."/>
            <person name="Villarreal Aguilar J.C."/>
            <person name="Widiez T."/>
            <person name="Wong G.K."/>
            <person name="Wymore A."/>
            <person name="Zhang Y."/>
            <person name="Zimmer A.D."/>
            <person name="Quatrano R.S."/>
            <person name="Mayer K.F.X."/>
            <person name="Goodstein D."/>
            <person name="Casacuberta J.M."/>
            <person name="Vandepoele K."/>
            <person name="Reski R."/>
            <person name="Cuming A.C."/>
            <person name="Tuskan G.A."/>
            <person name="Maumus F."/>
            <person name="Salse J."/>
            <person name="Schmutz J."/>
            <person name="Rensing S.A."/>
        </authorList>
    </citation>
    <scope>NUCLEOTIDE SEQUENCE [LARGE SCALE GENOMIC DNA]</scope>
    <source>
        <strain evidence="3 4">cv. Gransden 2004</strain>
    </source>
</reference>
<evidence type="ECO:0000313" key="2">
    <source>
        <dbReference type="EMBL" id="PNR28692.1"/>
    </source>
</evidence>
<evidence type="ECO:0000313" key="3">
    <source>
        <dbReference type="EnsemblPlants" id="PAC:32909215.CDS.1"/>
    </source>
</evidence>
<reference evidence="2 4" key="1">
    <citation type="journal article" date="2008" name="Science">
        <title>The Physcomitrella genome reveals evolutionary insights into the conquest of land by plants.</title>
        <authorList>
            <person name="Rensing S."/>
            <person name="Lang D."/>
            <person name="Zimmer A."/>
            <person name="Terry A."/>
            <person name="Salamov A."/>
            <person name="Shapiro H."/>
            <person name="Nishiyama T."/>
            <person name="Perroud P.-F."/>
            <person name="Lindquist E."/>
            <person name="Kamisugi Y."/>
            <person name="Tanahashi T."/>
            <person name="Sakakibara K."/>
            <person name="Fujita T."/>
            <person name="Oishi K."/>
            <person name="Shin-I T."/>
            <person name="Kuroki Y."/>
            <person name="Toyoda A."/>
            <person name="Suzuki Y."/>
            <person name="Hashimoto A."/>
            <person name="Yamaguchi K."/>
            <person name="Sugano A."/>
            <person name="Kohara Y."/>
            <person name="Fujiyama A."/>
            <person name="Anterola A."/>
            <person name="Aoki S."/>
            <person name="Ashton N."/>
            <person name="Barbazuk W.B."/>
            <person name="Barker E."/>
            <person name="Bennetzen J."/>
            <person name="Bezanilla M."/>
            <person name="Blankenship R."/>
            <person name="Cho S.H."/>
            <person name="Dutcher S."/>
            <person name="Estelle M."/>
            <person name="Fawcett J.A."/>
            <person name="Gundlach H."/>
            <person name="Hanada K."/>
            <person name="Heyl A."/>
            <person name="Hicks K.A."/>
            <person name="Hugh J."/>
            <person name="Lohr M."/>
            <person name="Mayer K."/>
            <person name="Melkozernov A."/>
            <person name="Murata T."/>
            <person name="Nelson D."/>
            <person name="Pils B."/>
            <person name="Prigge M."/>
            <person name="Reiss B."/>
            <person name="Renner T."/>
            <person name="Rombauts S."/>
            <person name="Rushton P."/>
            <person name="Sanderfoot A."/>
            <person name="Schween G."/>
            <person name="Shiu S.-H."/>
            <person name="Stueber K."/>
            <person name="Theodoulou F.L."/>
            <person name="Tu H."/>
            <person name="Van de Peer Y."/>
            <person name="Verrier P.J."/>
            <person name="Waters E."/>
            <person name="Wood A."/>
            <person name="Yang L."/>
            <person name="Cove D."/>
            <person name="Cuming A."/>
            <person name="Hasebe M."/>
            <person name="Lucas S."/>
            <person name="Mishler D.B."/>
            <person name="Reski R."/>
            <person name="Grigoriev I."/>
            <person name="Quatrano R.S."/>
            <person name="Boore J.L."/>
        </authorList>
    </citation>
    <scope>NUCLEOTIDE SEQUENCE [LARGE SCALE GENOMIC DNA]</scope>
    <source>
        <strain evidence="3 4">cv. Gransden 2004</strain>
    </source>
</reference>
<dbReference type="InterPro" id="IPR000182">
    <property type="entry name" value="GNAT_dom"/>
</dbReference>
<dbReference type="OMA" id="VAIHRTH"/>
<organism evidence="2">
    <name type="scientific">Physcomitrium patens</name>
    <name type="common">Spreading-leaved earth moss</name>
    <name type="synonym">Physcomitrella patens</name>
    <dbReference type="NCBI Taxonomy" id="3218"/>
    <lineage>
        <taxon>Eukaryota</taxon>
        <taxon>Viridiplantae</taxon>
        <taxon>Streptophyta</taxon>
        <taxon>Embryophyta</taxon>
        <taxon>Bryophyta</taxon>
        <taxon>Bryophytina</taxon>
        <taxon>Bryopsida</taxon>
        <taxon>Funariidae</taxon>
        <taxon>Funariales</taxon>
        <taxon>Funariaceae</taxon>
        <taxon>Physcomitrium</taxon>
    </lineage>
</organism>
<feature type="domain" description="N-acetyltransferase" evidence="1">
    <location>
        <begin position="7"/>
        <end position="156"/>
    </location>
</feature>
<dbReference type="Gramene" id="Pp3c24_19420V3.2">
    <property type="protein sequence ID" value="PAC:32909216.CDS.1"/>
    <property type="gene ID" value="Pp3c24_19420"/>
</dbReference>
<dbReference type="EnsemblPlants" id="Pp3c24_19420V3.1">
    <property type="protein sequence ID" value="PAC:32909215.CDS.1"/>
    <property type="gene ID" value="Pp3c24_19420"/>
</dbReference>
<dbReference type="PANTHER" id="PTHR43610">
    <property type="entry name" value="BLL6696 PROTEIN"/>
    <property type="match status" value="1"/>
</dbReference>
<name>A9SPK9_PHYPA</name>
<dbReference type="RefSeq" id="XP_024364249.1">
    <property type="nucleotide sequence ID" value="XM_024508481.2"/>
</dbReference>
<dbReference type="EMBL" id="ABEU02000024">
    <property type="protein sequence ID" value="PNR28692.1"/>
    <property type="molecule type" value="Genomic_DNA"/>
</dbReference>
<dbReference type="OrthoDB" id="64477at2759"/>
<dbReference type="Pfam" id="PF13302">
    <property type="entry name" value="Acetyltransf_3"/>
    <property type="match status" value="1"/>
</dbReference>
<gene>
    <name evidence="3" type="primary">LOC112276786</name>
    <name evidence="2" type="ORF">PHYPA_029285</name>
</gene>
<dbReference type="HOGENOM" id="CLU_1306657_0_0_1"/>
<dbReference type="AlphaFoldDB" id="A9SPK9"/>
<evidence type="ECO:0000259" key="1">
    <source>
        <dbReference type="Pfam" id="PF13302"/>
    </source>
</evidence>
<dbReference type="Gramene" id="Pp3c24_19420V3.1">
    <property type="protein sequence ID" value="PAC:32909215.CDS.1"/>
    <property type="gene ID" value="Pp3c24_19420"/>
</dbReference>
<dbReference type="GeneID" id="112276786"/>
<dbReference type="eggNOG" id="ENOG502SSJZ">
    <property type="taxonomic scope" value="Eukaryota"/>
</dbReference>
<dbReference type="PaxDb" id="3218-PP1S101_158V6.1"/>
<dbReference type="PANTHER" id="PTHR43610:SF1">
    <property type="entry name" value="N-ACETYLTRANSFERASE DOMAIN-CONTAINING PROTEIN"/>
    <property type="match status" value="1"/>
</dbReference>